<evidence type="ECO:0000313" key="1">
    <source>
        <dbReference type="EMBL" id="CAD7053103.1"/>
    </source>
</evidence>
<organism evidence="1 2">
    <name type="scientific">Pseudorhizobium halotolerans</name>
    <dbReference type="NCBI Taxonomy" id="1233081"/>
    <lineage>
        <taxon>Bacteria</taxon>
        <taxon>Pseudomonadati</taxon>
        <taxon>Pseudomonadota</taxon>
        <taxon>Alphaproteobacteria</taxon>
        <taxon>Hyphomicrobiales</taxon>
        <taxon>Rhizobiaceae</taxon>
        <taxon>Rhizobium/Agrobacterium group</taxon>
        <taxon>Pseudorhizobium</taxon>
    </lineage>
</organism>
<dbReference type="EMBL" id="CABFWE030000012">
    <property type="protein sequence ID" value="CAD7053103.1"/>
    <property type="molecule type" value="Genomic_DNA"/>
</dbReference>
<comment type="caution">
    <text evidence="1">The sequence shown here is derived from an EMBL/GenBank/DDBJ whole genome shotgun (WGS) entry which is preliminary data.</text>
</comment>
<evidence type="ECO:0000313" key="2">
    <source>
        <dbReference type="Proteomes" id="UP000601041"/>
    </source>
</evidence>
<reference evidence="1 2" key="1">
    <citation type="submission" date="2020-11" db="EMBL/GenBank/DDBJ databases">
        <authorList>
            <person name="Lassalle F."/>
        </authorList>
    </citation>
    <scope>NUCLEOTIDE SEQUENCE [LARGE SCALE GENOMIC DNA]</scope>
    <source>
        <strain evidence="1 2">AB21</strain>
    </source>
</reference>
<gene>
    <name evidence="1" type="ORF">RHAB21_00526</name>
</gene>
<dbReference type="Proteomes" id="UP000601041">
    <property type="component" value="Unassembled WGS sequence"/>
</dbReference>
<accession>A0ABN7JXE3</accession>
<keyword evidence="2" id="KW-1185">Reference proteome</keyword>
<protein>
    <submittedName>
        <fullName evidence="1">Uncharacterized protein</fullName>
    </submittedName>
</protein>
<name>A0ABN7JXE3_9HYPH</name>
<sequence length="64" mass="7248">MVPHSSNDVAKAGCIPNRLSITNNAAVIRRPDLIMFQLNMPQLQDVERKHQKAGKVSNTLYNRF</sequence>
<proteinExistence type="predicted"/>